<reference evidence="6 7" key="1">
    <citation type="submission" date="2016-01" db="EMBL/GenBank/DDBJ databases">
        <title>Draft Genome Sequences of Seven Thermophilic Sporeformers Isolated from Foods.</title>
        <authorList>
            <person name="Berendsen E.M."/>
            <person name="Wells-Bennik M.H."/>
            <person name="Krawcyk A.O."/>
            <person name="De Jong A."/>
            <person name="Holsappel S."/>
            <person name="Eijlander R.T."/>
            <person name="Kuipers O.P."/>
        </authorList>
    </citation>
    <scope>NUCLEOTIDE SEQUENCE [LARGE SCALE GENOMIC DNA]</scope>
    <source>
        <strain evidence="6 7">B4119</strain>
    </source>
</reference>
<evidence type="ECO:0000256" key="3">
    <source>
        <dbReference type="SAM" id="Coils"/>
    </source>
</evidence>
<feature type="domain" description="Pre-toxin TG" evidence="4">
    <location>
        <begin position="91"/>
        <end position="157"/>
    </location>
</feature>
<sequence length="409" mass="44264">MTTILVKPEELETVAKHIPNAEEACQRAQESLSWTLPSLAMEIPVIGFGAIHELKDELLHWLRRYEEKLNEAEELLYRTAAAIRQADQTLADNMKEFGLELSGWYDLQRLFGEYDPITGERISGWGCLVAGGMLLASVIPPVKGAGIAGKAGIKGAKAAEAAADVSKLVSQMKHVLHYDKIMPALREIYLQVVKAPITQTIRSFKKQWDNLLDSVPSVQWRPAFAGIGPVSRAGIQETAEESASSIRFSMSQAGDGVIGKGKGGVAHKDTGNVKPGDSSPIAPGGGLAAHEAKGGHLIAKHVGKTDAELLQRLKDDPKITGASTFKDRATAEKIVSKVLNDPENIKKIQKWLSNPNSRPTLPLRYKGDGEVIGRSVERGSNVVENVTNAKIVLKKDGKGNFILTGYPTK</sequence>
<comment type="subcellular location">
    <subcellularLocation>
        <location evidence="1">Secreted</location>
    </subcellularLocation>
</comment>
<evidence type="ECO:0000256" key="2">
    <source>
        <dbReference type="ARBA" id="ARBA00022525"/>
    </source>
</evidence>
<proteinExistence type="predicted"/>
<dbReference type="InterPro" id="IPR027797">
    <property type="entry name" value="PT-TG_dom"/>
</dbReference>
<dbReference type="EMBL" id="LQYS01000098">
    <property type="protein sequence ID" value="KYD09197.1"/>
    <property type="molecule type" value="Genomic_DNA"/>
</dbReference>
<comment type="caution">
    <text evidence="6">The sequence shown here is derived from an EMBL/GenBank/DDBJ whole genome shotgun (WGS) entry which is preliminary data.</text>
</comment>
<dbReference type="GeneID" id="301192530"/>
<dbReference type="CDD" id="cd20684">
    <property type="entry name" value="CdiA-CT_Yk_RNaseA-like"/>
    <property type="match status" value="1"/>
</dbReference>
<gene>
    <name evidence="6" type="ORF">B4119_0334</name>
</gene>
<accession>A0A150LA59</accession>
<dbReference type="RefSeq" id="WP_061580016.1">
    <property type="nucleotide sequence ID" value="NZ_CP040553.1"/>
</dbReference>
<evidence type="ECO:0008006" key="8">
    <source>
        <dbReference type="Google" id="ProtNLM"/>
    </source>
</evidence>
<name>A0A150LA59_9BACL</name>
<dbReference type="InterPro" id="IPR041436">
    <property type="entry name" value="RNAse_A_bac"/>
</dbReference>
<evidence type="ECO:0000259" key="5">
    <source>
        <dbReference type="Pfam" id="PF18431"/>
    </source>
</evidence>
<protein>
    <recommendedName>
        <fullName evidence="8">Bacterial CdiA-CT RNAse A domain-containing protein</fullName>
    </recommendedName>
</protein>
<keyword evidence="2" id="KW-0964">Secreted</keyword>
<organism evidence="6 7">
    <name type="scientific">Saccharococcus caldoxylosilyticus</name>
    <dbReference type="NCBI Taxonomy" id="81408"/>
    <lineage>
        <taxon>Bacteria</taxon>
        <taxon>Bacillati</taxon>
        <taxon>Bacillota</taxon>
        <taxon>Bacilli</taxon>
        <taxon>Bacillales</taxon>
        <taxon>Anoxybacillaceae</taxon>
        <taxon>Saccharococcus</taxon>
    </lineage>
</organism>
<feature type="coiled-coil region" evidence="3">
    <location>
        <begin position="51"/>
        <end position="82"/>
    </location>
</feature>
<evidence type="ECO:0000259" key="4">
    <source>
        <dbReference type="Pfam" id="PF14449"/>
    </source>
</evidence>
<evidence type="ECO:0000313" key="7">
    <source>
        <dbReference type="Proteomes" id="UP000075455"/>
    </source>
</evidence>
<evidence type="ECO:0000313" key="6">
    <source>
        <dbReference type="EMBL" id="KYD09197.1"/>
    </source>
</evidence>
<dbReference type="Pfam" id="PF18431">
    <property type="entry name" value="RNAse_A_bac"/>
    <property type="match status" value="1"/>
</dbReference>
<dbReference type="Proteomes" id="UP000075455">
    <property type="component" value="Unassembled WGS sequence"/>
</dbReference>
<dbReference type="STRING" id="81408.B4119_0334"/>
<dbReference type="AlphaFoldDB" id="A0A150LA59"/>
<dbReference type="GO" id="GO:0005576">
    <property type="term" value="C:extracellular region"/>
    <property type="evidence" value="ECO:0007669"/>
    <property type="project" value="UniProtKB-SubCell"/>
</dbReference>
<dbReference type="PATRIC" id="fig|81408.3.peg.774"/>
<feature type="domain" description="Bacterial CdiA-CT RNAse A" evidence="5">
    <location>
        <begin position="295"/>
        <end position="407"/>
    </location>
</feature>
<keyword evidence="3" id="KW-0175">Coiled coil</keyword>
<dbReference type="Pfam" id="PF14449">
    <property type="entry name" value="PT-TG"/>
    <property type="match status" value="1"/>
</dbReference>
<evidence type="ECO:0000256" key="1">
    <source>
        <dbReference type="ARBA" id="ARBA00004613"/>
    </source>
</evidence>